<dbReference type="PANTHER" id="PTHR33938:SF15">
    <property type="entry name" value="FERULOYL ESTERASE B-RELATED"/>
    <property type="match status" value="1"/>
</dbReference>
<reference evidence="11" key="1">
    <citation type="submission" date="2023-06" db="EMBL/GenBank/DDBJ databases">
        <title>Conoideocrella luteorostrata (Hypocreales: Clavicipitaceae), a potential biocontrol fungus for elongate hemlock scale in United States Christmas tree production areas.</title>
        <authorList>
            <person name="Barrett H."/>
            <person name="Lovett B."/>
            <person name="Macias A.M."/>
            <person name="Stajich J.E."/>
            <person name="Kasson M.T."/>
        </authorList>
    </citation>
    <scope>NUCLEOTIDE SEQUENCE</scope>
    <source>
        <strain evidence="11">ARSEF 14590</strain>
    </source>
</reference>
<keyword evidence="8" id="KW-1015">Disulfide bond</keyword>
<protein>
    <recommendedName>
        <fullName evidence="10">Carboxylic ester hydrolase</fullName>
        <ecNumber evidence="10">3.1.1.-</ecNumber>
    </recommendedName>
</protein>
<evidence type="ECO:0000256" key="9">
    <source>
        <dbReference type="ARBA" id="ARBA00034075"/>
    </source>
</evidence>
<dbReference type="GO" id="GO:0030600">
    <property type="term" value="F:feruloyl esterase activity"/>
    <property type="evidence" value="ECO:0007669"/>
    <property type="project" value="UniProtKB-EC"/>
</dbReference>
<evidence type="ECO:0000256" key="1">
    <source>
        <dbReference type="ARBA" id="ARBA00006249"/>
    </source>
</evidence>
<sequence length="447" mass="48928">MTIVTGPSSNISLEAWLPDQWTGRLLVIGNGGLDGCIHYEDMNYGSSTGFATVGTNNGHDGVGGQPFYKQPGVVEDYVYRAIHTASSVVKDTSTTYYGKSHTKSYYLGCSTGGRQGFKEAQSFPQDFDGIVAGAPAFNFNNLIYWSGNFYNITGKPGSSTFLTSSDWNLVYADILKQCDQLDGVPDGVLEDPELCQYRPESLICAPGQKENCITATQAATVRLAFSPVYGPSGSLIFPRLQPGANATGISFTGRPFQYTVDWFRYVVYNNTAWDPTTLGLKDWVAADRLNPFNVATWEGDLSQFKQHGGKLLHYHGLQDPIISSDNSIRYYNHVSRTMGLPAPELDSFYRFFRISGMGHCVGGTGASSIGNTKSPAAGFDPQSNILAALVKWVEEGRAPETIRGTKYAEGIESPGKILAQRDHCKYPMRNTYRGHGDPNVPCNWHCV</sequence>
<dbReference type="Proteomes" id="UP001251528">
    <property type="component" value="Unassembled WGS sequence"/>
</dbReference>
<evidence type="ECO:0000313" key="11">
    <source>
        <dbReference type="EMBL" id="KAK2590637.1"/>
    </source>
</evidence>
<dbReference type="Pfam" id="PF07519">
    <property type="entry name" value="Tannase"/>
    <property type="match status" value="2"/>
</dbReference>
<keyword evidence="3" id="KW-0858">Xylan degradation</keyword>
<name>A0AAJ0FNC4_9HYPO</name>
<proteinExistence type="inferred from homology"/>
<dbReference type="AlphaFoldDB" id="A0AAJ0FNC4"/>
<gene>
    <name evidence="11" type="primary">faeB-1</name>
    <name evidence="11" type="ORF">QQS21_011683</name>
</gene>
<dbReference type="GO" id="GO:0045493">
    <property type="term" value="P:xylan catabolic process"/>
    <property type="evidence" value="ECO:0007669"/>
    <property type="project" value="UniProtKB-KW"/>
</dbReference>
<keyword evidence="4" id="KW-0479">Metal-binding</keyword>
<comment type="similarity">
    <text evidence="1 10">Belongs to the tannase family.</text>
</comment>
<dbReference type="InterPro" id="IPR029058">
    <property type="entry name" value="AB_hydrolase_fold"/>
</dbReference>
<keyword evidence="6 10" id="KW-0378">Hydrolase</keyword>
<keyword evidence="3" id="KW-0119">Carbohydrate metabolism</keyword>
<dbReference type="GO" id="GO:0046872">
    <property type="term" value="F:metal ion binding"/>
    <property type="evidence" value="ECO:0007669"/>
    <property type="project" value="UniProtKB-KW"/>
</dbReference>
<keyword evidence="7" id="KW-0106">Calcium</keyword>
<dbReference type="PANTHER" id="PTHR33938">
    <property type="entry name" value="FERULOYL ESTERASE B-RELATED"/>
    <property type="match status" value="1"/>
</dbReference>
<evidence type="ECO:0000256" key="7">
    <source>
        <dbReference type="ARBA" id="ARBA00022837"/>
    </source>
</evidence>
<accession>A0AAJ0FNC4</accession>
<dbReference type="Gene3D" id="3.40.50.1820">
    <property type="entry name" value="alpha/beta hydrolase"/>
    <property type="match status" value="1"/>
</dbReference>
<evidence type="ECO:0000256" key="4">
    <source>
        <dbReference type="ARBA" id="ARBA00022723"/>
    </source>
</evidence>
<organism evidence="11 12">
    <name type="scientific">Conoideocrella luteorostrata</name>
    <dbReference type="NCBI Taxonomy" id="1105319"/>
    <lineage>
        <taxon>Eukaryota</taxon>
        <taxon>Fungi</taxon>
        <taxon>Dikarya</taxon>
        <taxon>Ascomycota</taxon>
        <taxon>Pezizomycotina</taxon>
        <taxon>Sordariomycetes</taxon>
        <taxon>Hypocreomycetidae</taxon>
        <taxon>Hypocreales</taxon>
        <taxon>Clavicipitaceae</taxon>
        <taxon>Conoideocrella</taxon>
    </lineage>
</organism>
<dbReference type="EMBL" id="JASWJB010000414">
    <property type="protein sequence ID" value="KAK2590637.1"/>
    <property type="molecule type" value="Genomic_DNA"/>
</dbReference>
<evidence type="ECO:0000256" key="3">
    <source>
        <dbReference type="ARBA" id="ARBA00022651"/>
    </source>
</evidence>
<dbReference type="SUPFAM" id="SSF53474">
    <property type="entry name" value="alpha/beta-Hydrolases"/>
    <property type="match status" value="1"/>
</dbReference>
<evidence type="ECO:0000256" key="2">
    <source>
        <dbReference type="ARBA" id="ARBA00022487"/>
    </source>
</evidence>
<comment type="caution">
    <text evidence="11">The sequence shown here is derived from an EMBL/GenBank/DDBJ whole genome shotgun (WGS) entry which is preliminary data.</text>
</comment>
<evidence type="ECO:0000256" key="8">
    <source>
        <dbReference type="ARBA" id="ARBA00023157"/>
    </source>
</evidence>
<evidence type="ECO:0000256" key="10">
    <source>
        <dbReference type="RuleBase" id="RU361238"/>
    </source>
</evidence>
<dbReference type="EC" id="3.1.1.-" evidence="10"/>
<evidence type="ECO:0000256" key="5">
    <source>
        <dbReference type="ARBA" id="ARBA00022729"/>
    </source>
</evidence>
<dbReference type="InterPro" id="IPR011118">
    <property type="entry name" value="Tannase/feruloyl_esterase"/>
</dbReference>
<evidence type="ECO:0000256" key="6">
    <source>
        <dbReference type="ARBA" id="ARBA00022801"/>
    </source>
</evidence>
<evidence type="ECO:0000313" key="12">
    <source>
        <dbReference type="Proteomes" id="UP001251528"/>
    </source>
</evidence>
<keyword evidence="5" id="KW-0732">Signal</keyword>
<keyword evidence="3" id="KW-0624">Polysaccharide degradation</keyword>
<keyword evidence="2" id="KW-0719">Serine esterase</keyword>
<keyword evidence="12" id="KW-1185">Reference proteome</keyword>
<comment type="catalytic activity">
    <reaction evidence="9">
        <text>feruloyl-polysaccharide + H2O = ferulate + polysaccharide.</text>
        <dbReference type="EC" id="3.1.1.73"/>
    </reaction>
</comment>